<reference evidence="3 4" key="1">
    <citation type="submission" date="2019-12" db="EMBL/GenBank/DDBJ databases">
        <authorList>
            <person name="Floudas D."/>
            <person name="Bentzer J."/>
            <person name="Ahren D."/>
            <person name="Johansson T."/>
            <person name="Persson P."/>
            <person name="Tunlid A."/>
        </authorList>
    </citation>
    <scope>NUCLEOTIDE SEQUENCE [LARGE SCALE GENOMIC DNA]</scope>
    <source>
        <strain evidence="3 4">CBS 102.39</strain>
    </source>
</reference>
<sequence length="497" mass="53621">MPSLAVNIEDTSPLLLYSSNWQPVTAGDPFLDQYSHKSGTLTSNPGDRVQFSFFGTSVVVAGAKRLNHGTYRAQFDTGSISTFNGSASPELMQTSLFTASGTLGQHTVTMVNVDQFFDIDFLTFTTNIGKDDEDLIVNALQDVHPAFNYTPSASWTIPQNLSTFSGSTGQKFPMLMDLTQLDNGCICHCNGYVPGDAIAIYGPVGPTGTSNYTVQVDGNTPTFYSAKNTFYIPQETLFFASNLGAGTHTVKLQLGQPTDNGVLAIDYANVYTTNSLGGSFLGSSLSAESAPTVTNTVTVIKSVTPLSLIAGLSVMTTLFALGLIGLGFLYWQQRRRLQAELLRHKREALDLTLSLTRAPSVGKFDGLRMISPFPGLTIERSTSYYSTEESWTSPTAEHAHVPGSTHLSPPPMFQPPPLNSPYATGIMPPSGKLKEVYLEYQDLTSQRQQDLQEGPASPSVPPTPTTQRKRGARRPSSATTLPPPRYSATAAPKKEKA</sequence>
<evidence type="ECO:0000313" key="3">
    <source>
        <dbReference type="EMBL" id="KAF4616454.1"/>
    </source>
</evidence>
<keyword evidence="2" id="KW-1133">Transmembrane helix</keyword>
<organism evidence="3 4">
    <name type="scientific">Agrocybe pediades</name>
    <dbReference type="NCBI Taxonomy" id="84607"/>
    <lineage>
        <taxon>Eukaryota</taxon>
        <taxon>Fungi</taxon>
        <taxon>Dikarya</taxon>
        <taxon>Basidiomycota</taxon>
        <taxon>Agaricomycotina</taxon>
        <taxon>Agaricomycetes</taxon>
        <taxon>Agaricomycetidae</taxon>
        <taxon>Agaricales</taxon>
        <taxon>Agaricineae</taxon>
        <taxon>Strophariaceae</taxon>
        <taxon>Agrocybe</taxon>
    </lineage>
</organism>
<dbReference type="EMBL" id="JAACJL010000031">
    <property type="protein sequence ID" value="KAF4616454.1"/>
    <property type="molecule type" value="Genomic_DNA"/>
</dbReference>
<keyword evidence="2" id="KW-0812">Transmembrane</keyword>
<feature type="region of interest" description="Disordered" evidence="1">
    <location>
        <begin position="441"/>
        <end position="497"/>
    </location>
</feature>
<evidence type="ECO:0000313" key="4">
    <source>
        <dbReference type="Proteomes" id="UP000521872"/>
    </source>
</evidence>
<feature type="compositionally biased region" description="Pro residues" evidence="1">
    <location>
        <begin position="408"/>
        <end position="419"/>
    </location>
</feature>
<protein>
    <submittedName>
        <fullName evidence="3">Uncharacterized protein</fullName>
    </submittedName>
</protein>
<feature type="region of interest" description="Disordered" evidence="1">
    <location>
        <begin position="395"/>
        <end position="427"/>
    </location>
</feature>
<keyword evidence="2" id="KW-0472">Membrane</keyword>
<accession>A0A8H4VQK4</accession>
<gene>
    <name evidence="3" type="ORF">D9613_008414</name>
</gene>
<name>A0A8H4VQK4_9AGAR</name>
<dbReference type="Proteomes" id="UP000521872">
    <property type="component" value="Unassembled WGS sequence"/>
</dbReference>
<proteinExistence type="predicted"/>
<evidence type="ECO:0000256" key="2">
    <source>
        <dbReference type="SAM" id="Phobius"/>
    </source>
</evidence>
<dbReference type="AlphaFoldDB" id="A0A8H4VQK4"/>
<keyword evidence="4" id="KW-1185">Reference proteome</keyword>
<comment type="caution">
    <text evidence="3">The sequence shown here is derived from an EMBL/GenBank/DDBJ whole genome shotgun (WGS) entry which is preliminary data.</text>
</comment>
<feature type="transmembrane region" description="Helical" evidence="2">
    <location>
        <begin position="308"/>
        <end position="331"/>
    </location>
</feature>
<dbReference type="Gene3D" id="2.60.120.260">
    <property type="entry name" value="Galactose-binding domain-like"/>
    <property type="match status" value="2"/>
</dbReference>
<evidence type="ECO:0000256" key="1">
    <source>
        <dbReference type="SAM" id="MobiDB-lite"/>
    </source>
</evidence>
<feature type="compositionally biased region" description="Polar residues" evidence="1">
    <location>
        <begin position="442"/>
        <end position="451"/>
    </location>
</feature>